<reference evidence="2 3" key="1">
    <citation type="journal article" date="2017" name="Mol. Biol. Evol.">
        <title>The 4-celled Tetrabaena socialis nuclear genome reveals the essential components for genetic control of cell number at the origin of multicellularity in the volvocine lineage.</title>
        <authorList>
            <person name="Featherston J."/>
            <person name="Arakaki Y."/>
            <person name="Hanschen E.R."/>
            <person name="Ferris P.J."/>
            <person name="Michod R.E."/>
            <person name="Olson B.J.S.C."/>
            <person name="Nozaki H."/>
            <person name="Durand P.M."/>
        </authorList>
    </citation>
    <scope>NUCLEOTIDE SEQUENCE [LARGE SCALE GENOMIC DNA]</scope>
    <source>
        <strain evidence="2 3">NIES-571</strain>
    </source>
</reference>
<dbReference type="Proteomes" id="UP000236333">
    <property type="component" value="Unassembled WGS sequence"/>
</dbReference>
<accession>A0A2J8A060</accession>
<dbReference type="AlphaFoldDB" id="A0A2J8A060"/>
<feature type="compositionally biased region" description="Pro residues" evidence="1">
    <location>
        <begin position="12"/>
        <end position="23"/>
    </location>
</feature>
<sequence>ARHRAGLLRGFPLPPAPQRPPQPGQCRRVRRLSAERAGAADATAAAGPPVGPAGPGLPPAALPLLHGCERPDRIRRLPRASRPPVAFAGGRAATYGGNPPAGLGAASADHGHCGALRAPVLDGLHAAAARGQPRYCAGCWPACRSCWHVCYGGLSHLHARPLRPPPVQHISAADGAAWWRSQDKARI</sequence>
<evidence type="ECO:0000313" key="3">
    <source>
        <dbReference type="Proteomes" id="UP000236333"/>
    </source>
</evidence>
<proteinExistence type="predicted"/>
<dbReference type="EMBL" id="PGGS01000271">
    <property type="protein sequence ID" value="PNH05917.1"/>
    <property type="molecule type" value="Genomic_DNA"/>
</dbReference>
<feature type="non-terminal residue" evidence="2">
    <location>
        <position position="1"/>
    </location>
</feature>
<protein>
    <submittedName>
        <fullName evidence="2">Uncharacterized protein</fullName>
    </submittedName>
</protein>
<keyword evidence="3" id="KW-1185">Reference proteome</keyword>
<comment type="caution">
    <text evidence="2">The sequence shown here is derived from an EMBL/GenBank/DDBJ whole genome shotgun (WGS) entry which is preliminary data.</text>
</comment>
<organism evidence="2 3">
    <name type="scientific">Tetrabaena socialis</name>
    <dbReference type="NCBI Taxonomy" id="47790"/>
    <lineage>
        <taxon>Eukaryota</taxon>
        <taxon>Viridiplantae</taxon>
        <taxon>Chlorophyta</taxon>
        <taxon>core chlorophytes</taxon>
        <taxon>Chlorophyceae</taxon>
        <taxon>CS clade</taxon>
        <taxon>Chlamydomonadales</taxon>
        <taxon>Tetrabaenaceae</taxon>
        <taxon>Tetrabaena</taxon>
    </lineage>
</organism>
<evidence type="ECO:0000313" key="2">
    <source>
        <dbReference type="EMBL" id="PNH05917.1"/>
    </source>
</evidence>
<name>A0A2J8A060_9CHLO</name>
<gene>
    <name evidence="2" type="ORF">TSOC_007764</name>
</gene>
<feature type="non-terminal residue" evidence="2">
    <location>
        <position position="187"/>
    </location>
</feature>
<feature type="compositionally biased region" description="Low complexity" evidence="1">
    <location>
        <begin position="37"/>
        <end position="48"/>
    </location>
</feature>
<feature type="region of interest" description="Disordered" evidence="1">
    <location>
        <begin position="1"/>
        <end position="53"/>
    </location>
</feature>
<evidence type="ECO:0000256" key="1">
    <source>
        <dbReference type="SAM" id="MobiDB-lite"/>
    </source>
</evidence>